<proteinExistence type="predicted"/>
<evidence type="ECO:0000313" key="3">
    <source>
        <dbReference type="Proteomes" id="UP000015524"/>
    </source>
</evidence>
<sequence>MRLSAAQVFTLADAARAGGDFAAAETAYRALQSDPDLEIRTEARFRLGMMLADDLRRYSDAAIEFRHILDDQPKAARVRLELARVLALMGHLGSAEREFRAAEAAGLPPEVERMVRFFANALNARKTFGGSVEVALAPDSNINRATRSDTLGTVIGDFTLDKNAKAKSGIGLELRGQAYWRNRLEHDADLLVRGSVGGSFYGDTSFNDISASLQVGPQYTSGKDRITLSTGPVWRWYGQQPYSVGLSGTANWQHPTGKRSQMSLEGSAAHVTNKRNSLQTADTFTVSASLDRAFSARFGGGMQIYGFREKARDPGYSLASGGTSAYLFREMGRATLVGNISYSHLETDTRLFLYPRRRIEDRYAASLAATLRTLRVGPLAPLVRVKWERNRSSIEVYDYKRFSAELGVSSAF</sequence>
<dbReference type="InterPro" id="IPR011990">
    <property type="entry name" value="TPR-like_helical_dom_sf"/>
</dbReference>
<dbReference type="Gene3D" id="1.25.40.10">
    <property type="entry name" value="Tetratricopeptide repeat domain"/>
    <property type="match status" value="1"/>
</dbReference>
<name>T0G9P0_9SPHN</name>
<protein>
    <recommendedName>
        <fullName evidence="1">Surface lipoprotein assembly modifier C-terminal domain-containing protein</fullName>
    </recommendedName>
</protein>
<organism evidence="2 3">
    <name type="scientific">Sphingobium baderi LL03</name>
    <dbReference type="NCBI Taxonomy" id="1114964"/>
    <lineage>
        <taxon>Bacteria</taxon>
        <taxon>Pseudomonadati</taxon>
        <taxon>Pseudomonadota</taxon>
        <taxon>Alphaproteobacteria</taxon>
        <taxon>Sphingomonadales</taxon>
        <taxon>Sphingomonadaceae</taxon>
        <taxon>Sphingobium</taxon>
    </lineage>
</organism>
<gene>
    <name evidence="2" type="ORF">L485_21970</name>
</gene>
<dbReference type="PATRIC" id="fig|1114964.3.peg.4307"/>
<dbReference type="SUPFAM" id="SSF48452">
    <property type="entry name" value="TPR-like"/>
    <property type="match status" value="1"/>
</dbReference>
<dbReference type="EMBL" id="ATIB01000088">
    <property type="protein sequence ID" value="EQA96752.1"/>
    <property type="molecule type" value="Genomic_DNA"/>
</dbReference>
<feature type="domain" description="Surface lipoprotein assembly modifier C-terminal" evidence="1">
    <location>
        <begin position="132"/>
        <end position="409"/>
    </location>
</feature>
<dbReference type="eggNOG" id="COG3063">
    <property type="taxonomic scope" value="Bacteria"/>
</dbReference>
<reference evidence="2 3" key="1">
    <citation type="journal article" date="2013" name="Genome Announc.">
        <title>Draft Genome Sequence of a Hexachlorocyclohexane-Degrading Bacterium, Sphingobium baderi Strain LL03T.</title>
        <authorList>
            <person name="Kaur J."/>
            <person name="Verma H."/>
            <person name="Tripathi C."/>
            <person name="Khurana J.P."/>
            <person name="Lal R."/>
        </authorList>
    </citation>
    <scope>NUCLEOTIDE SEQUENCE [LARGE SCALE GENOMIC DNA]</scope>
    <source>
        <strain evidence="2 3">LL03</strain>
    </source>
</reference>
<evidence type="ECO:0000259" key="1">
    <source>
        <dbReference type="Pfam" id="PF04575"/>
    </source>
</evidence>
<dbReference type="AlphaFoldDB" id="T0G9P0"/>
<keyword evidence="3" id="KW-1185">Reference proteome</keyword>
<dbReference type="InterPro" id="IPR007655">
    <property type="entry name" value="Slam_C"/>
</dbReference>
<dbReference type="Proteomes" id="UP000015524">
    <property type="component" value="Unassembled WGS sequence"/>
</dbReference>
<evidence type="ECO:0000313" key="2">
    <source>
        <dbReference type="EMBL" id="EQA96752.1"/>
    </source>
</evidence>
<accession>T0G9P0</accession>
<comment type="caution">
    <text evidence="2">The sequence shown here is derived from an EMBL/GenBank/DDBJ whole genome shotgun (WGS) entry which is preliminary data.</text>
</comment>
<dbReference type="Pfam" id="PF04575">
    <property type="entry name" value="SlipAM"/>
    <property type="match status" value="1"/>
</dbReference>